<dbReference type="AlphaFoldDB" id="A0A4V6END3"/>
<dbReference type="InterPro" id="IPR051598">
    <property type="entry name" value="TSUP/Inactive_protease-like"/>
</dbReference>
<organism evidence="7 8">
    <name type="scientific">Ruminiclostridium herbifermentans</name>
    <dbReference type="NCBI Taxonomy" id="2488810"/>
    <lineage>
        <taxon>Bacteria</taxon>
        <taxon>Bacillati</taxon>
        <taxon>Bacillota</taxon>
        <taxon>Clostridia</taxon>
        <taxon>Eubacteriales</taxon>
        <taxon>Oscillospiraceae</taxon>
        <taxon>Ruminiclostridium</taxon>
    </lineage>
</organism>
<evidence type="ECO:0000256" key="5">
    <source>
        <dbReference type="ARBA" id="ARBA00023136"/>
    </source>
</evidence>
<keyword evidence="4 6" id="KW-1133">Transmembrane helix</keyword>
<dbReference type="PANTHER" id="PTHR43701:SF2">
    <property type="entry name" value="MEMBRANE TRANSPORTER PROTEIN YJNA-RELATED"/>
    <property type="match status" value="1"/>
</dbReference>
<dbReference type="PANTHER" id="PTHR43701">
    <property type="entry name" value="MEMBRANE TRANSPORTER PROTEIN MJ0441-RELATED"/>
    <property type="match status" value="1"/>
</dbReference>
<dbReference type="KEGG" id="rher:EHE19_006315"/>
<evidence type="ECO:0000313" key="7">
    <source>
        <dbReference type="EMBL" id="QNU68051.1"/>
    </source>
</evidence>
<gene>
    <name evidence="7" type="ORF">EHE19_006315</name>
</gene>
<comment type="subcellular location">
    <subcellularLocation>
        <location evidence="6">Cell membrane</location>
        <topology evidence="6">Multi-pass membrane protein</topology>
    </subcellularLocation>
    <subcellularLocation>
        <location evidence="1">Membrane</location>
        <topology evidence="1">Multi-pass membrane protein</topology>
    </subcellularLocation>
</comment>
<dbReference type="RefSeq" id="WP_137698515.1">
    <property type="nucleotide sequence ID" value="NZ_CP061336.1"/>
</dbReference>
<name>A0A4V6END3_9FIRM</name>
<keyword evidence="3 6" id="KW-0812">Transmembrane</keyword>
<reference evidence="7 8" key="1">
    <citation type="submission" date="2020-09" db="EMBL/GenBank/DDBJ databases">
        <title>Characterization and genome sequencing of Ruminiclostridium sp. nov. MA18.</title>
        <authorList>
            <person name="Rettenmaier R."/>
            <person name="Kowollik M.-L."/>
            <person name="Liebl W."/>
            <person name="Zverlov V."/>
        </authorList>
    </citation>
    <scope>NUCLEOTIDE SEQUENCE [LARGE SCALE GENOMIC DNA]</scope>
    <source>
        <strain evidence="7 8">MA18</strain>
    </source>
</reference>
<keyword evidence="8" id="KW-1185">Reference proteome</keyword>
<dbReference type="Pfam" id="PF01925">
    <property type="entry name" value="TauE"/>
    <property type="match status" value="1"/>
</dbReference>
<keyword evidence="6" id="KW-1003">Cell membrane</keyword>
<dbReference type="OrthoDB" id="9791444at2"/>
<dbReference type="InterPro" id="IPR002781">
    <property type="entry name" value="TM_pro_TauE-like"/>
</dbReference>
<keyword evidence="5 6" id="KW-0472">Membrane</keyword>
<evidence type="ECO:0000313" key="8">
    <source>
        <dbReference type="Proteomes" id="UP000306409"/>
    </source>
</evidence>
<sequence length="123" mass="13200">MADSKRTIKIIKYIGIGLAAGIANGLFGSGGGTIAVPAMVFLLEEEEHKAHATALLIIFPLTLVSAYFYLSNNYVDWNITWKAMTGGVIGGAIGAFLLNKCPSSLLRKIFGVFIIIAAFKMIF</sequence>
<comment type="similarity">
    <text evidence="2 6">Belongs to the 4-toluene sulfonate uptake permease (TSUP) (TC 2.A.102) family.</text>
</comment>
<accession>A0A4V6END3</accession>
<proteinExistence type="inferred from homology"/>
<feature type="transmembrane region" description="Helical" evidence="6">
    <location>
        <begin position="105"/>
        <end position="122"/>
    </location>
</feature>
<evidence type="ECO:0000256" key="6">
    <source>
        <dbReference type="RuleBase" id="RU363041"/>
    </source>
</evidence>
<protein>
    <recommendedName>
        <fullName evidence="6">Probable membrane transporter protein</fullName>
    </recommendedName>
</protein>
<dbReference type="GO" id="GO:0005886">
    <property type="term" value="C:plasma membrane"/>
    <property type="evidence" value="ECO:0007669"/>
    <property type="project" value="UniProtKB-SubCell"/>
</dbReference>
<feature type="transmembrane region" description="Helical" evidence="6">
    <location>
        <begin position="81"/>
        <end position="98"/>
    </location>
</feature>
<evidence type="ECO:0000256" key="3">
    <source>
        <dbReference type="ARBA" id="ARBA00022692"/>
    </source>
</evidence>
<evidence type="ECO:0000256" key="1">
    <source>
        <dbReference type="ARBA" id="ARBA00004141"/>
    </source>
</evidence>
<evidence type="ECO:0000256" key="4">
    <source>
        <dbReference type="ARBA" id="ARBA00022989"/>
    </source>
</evidence>
<evidence type="ECO:0000256" key="2">
    <source>
        <dbReference type="ARBA" id="ARBA00009142"/>
    </source>
</evidence>
<dbReference type="Proteomes" id="UP000306409">
    <property type="component" value="Chromosome"/>
</dbReference>
<dbReference type="EMBL" id="CP061336">
    <property type="protein sequence ID" value="QNU68051.1"/>
    <property type="molecule type" value="Genomic_DNA"/>
</dbReference>
<feature type="transmembrane region" description="Helical" evidence="6">
    <location>
        <begin position="50"/>
        <end position="69"/>
    </location>
</feature>
<feature type="transmembrane region" description="Helical" evidence="6">
    <location>
        <begin position="13"/>
        <end position="43"/>
    </location>
</feature>